<dbReference type="EMBL" id="JABBWD010000012">
    <property type="protein sequence ID" value="KAG1779367.1"/>
    <property type="molecule type" value="Genomic_DNA"/>
</dbReference>
<evidence type="ECO:0000313" key="4">
    <source>
        <dbReference type="Proteomes" id="UP000714275"/>
    </source>
</evidence>
<dbReference type="OrthoDB" id="2651302at2759"/>
<keyword evidence="2" id="KW-0732">Signal</keyword>
<evidence type="ECO:0000313" key="3">
    <source>
        <dbReference type="EMBL" id="KAG1779367.1"/>
    </source>
</evidence>
<name>A0A9P7A087_9AGAM</name>
<organism evidence="3 4">
    <name type="scientific">Suillus placidus</name>
    <dbReference type="NCBI Taxonomy" id="48579"/>
    <lineage>
        <taxon>Eukaryota</taxon>
        <taxon>Fungi</taxon>
        <taxon>Dikarya</taxon>
        <taxon>Basidiomycota</taxon>
        <taxon>Agaricomycotina</taxon>
        <taxon>Agaricomycetes</taxon>
        <taxon>Agaricomycetidae</taxon>
        <taxon>Boletales</taxon>
        <taxon>Suillineae</taxon>
        <taxon>Suillaceae</taxon>
        <taxon>Suillus</taxon>
    </lineage>
</organism>
<protein>
    <submittedName>
        <fullName evidence="3">Uncharacterized protein</fullName>
    </submittedName>
</protein>
<sequence length="356" mass="38418">MSRWITTMVCLTSLCLASPLLKNHLTGCYTMPLILTTLLSTPISALPGPLSHPTAVEQGEEGPSQGVAFNGPSPVLRGVPPPMLVTASPAPFPAPPPAPSPLPPPAQFLAFSAPSPAPGASTQTVPAVPSNFFGLSNLDEVKAQASFQMKYGKLEATGLKNVDIPFANVALLYFIRQLLFHDRQYKQFIGEAQNLQPLFTYTSVLFKLLRSPQAFITKHYNSSLKIKTQYRESQTLTQSHNLSKDNDIVDNSRNVTAPAPTSYYPPKAAVNKPPNPDDTTASSPSSGSKHSAKSIIFAEQHSVLSSGACLLSLAVLFMENAPQGKYFFKVWCGTEEVNANAAVSYMRRKNNGIDRA</sequence>
<reference evidence="3" key="1">
    <citation type="journal article" date="2020" name="New Phytol.">
        <title>Comparative genomics reveals dynamic genome evolution in host specialist ectomycorrhizal fungi.</title>
        <authorList>
            <person name="Lofgren L.A."/>
            <person name="Nguyen N.H."/>
            <person name="Vilgalys R."/>
            <person name="Ruytinx J."/>
            <person name="Liao H.L."/>
            <person name="Branco S."/>
            <person name="Kuo A."/>
            <person name="LaButti K."/>
            <person name="Lipzen A."/>
            <person name="Andreopoulos W."/>
            <person name="Pangilinan J."/>
            <person name="Riley R."/>
            <person name="Hundley H."/>
            <person name="Na H."/>
            <person name="Barry K."/>
            <person name="Grigoriev I.V."/>
            <person name="Stajich J.E."/>
            <person name="Kennedy P.G."/>
        </authorList>
    </citation>
    <scope>NUCLEOTIDE SEQUENCE</scope>
    <source>
        <strain evidence="3">DOB743</strain>
    </source>
</reference>
<dbReference type="AlphaFoldDB" id="A0A9P7A087"/>
<feature type="region of interest" description="Disordered" evidence="1">
    <location>
        <begin position="50"/>
        <end position="72"/>
    </location>
</feature>
<feature type="chain" id="PRO_5040461043" evidence="2">
    <location>
        <begin position="18"/>
        <end position="356"/>
    </location>
</feature>
<accession>A0A9P7A087</accession>
<proteinExistence type="predicted"/>
<comment type="caution">
    <text evidence="3">The sequence shown here is derived from an EMBL/GenBank/DDBJ whole genome shotgun (WGS) entry which is preliminary data.</text>
</comment>
<evidence type="ECO:0000256" key="1">
    <source>
        <dbReference type="SAM" id="MobiDB-lite"/>
    </source>
</evidence>
<feature type="region of interest" description="Disordered" evidence="1">
    <location>
        <begin position="235"/>
        <end position="287"/>
    </location>
</feature>
<dbReference type="Proteomes" id="UP000714275">
    <property type="component" value="Unassembled WGS sequence"/>
</dbReference>
<feature type="signal peptide" evidence="2">
    <location>
        <begin position="1"/>
        <end position="17"/>
    </location>
</feature>
<feature type="compositionally biased region" description="Low complexity" evidence="1">
    <location>
        <begin position="264"/>
        <end position="287"/>
    </location>
</feature>
<keyword evidence="4" id="KW-1185">Reference proteome</keyword>
<gene>
    <name evidence="3" type="ORF">EV702DRAFT_1043815</name>
</gene>
<evidence type="ECO:0000256" key="2">
    <source>
        <dbReference type="SAM" id="SignalP"/>
    </source>
</evidence>